<feature type="transmembrane region" description="Helical" evidence="1">
    <location>
        <begin position="12"/>
        <end position="36"/>
    </location>
</feature>
<evidence type="ECO:0000259" key="2">
    <source>
        <dbReference type="Pfam" id="PF14145"/>
    </source>
</evidence>
<keyword evidence="1" id="KW-0812">Transmembrane</keyword>
<dbReference type="KEGG" id="bgok:Pr1d_38460"/>
<keyword evidence="1" id="KW-1133">Transmembrane helix</keyword>
<dbReference type="Pfam" id="PF14145">
    <property type="entry name" value="YrhK"/>
    <property type="match status" value="1"/>
</dbReference>
<accession>A0A5B9QG31</accession>
<proteinExistence type="predicted"/>
<feature type="transmembrane region" description="Helical" evidence="1">
    <location>
        <begin position="42"/>
        <end position="63"/>
    </location>
</feature>
<name>A0A5B9QG31_9BACT</name>
<gene>
    <name evidence="3" type="ORF">Pr1d_38460</name>
</gene>
<organism evidence="3 4">
    <name type="scientific">Bythopirellula goksoeyrii</name>
    <dbReference type="NCBI Taxonomy" id="1400387"/>
    <lineage>
        <taxon>Bacteria</taxon>
        <taxon>Pseudomonadati</taxon>
        <taxon>Planctomycetota</taxon>
        <taxon>Planctomycetia</taxon>
        <taxon>Pirellulales</taxon>
        <taxon>Lacipirellulaceae</taxon>
        <taxon>Bythopirellula</taxon>
    </lineage>
</organism>
<evidence type="ECO:0000313" key="3">
    <source>
        <dbReference type="EMBL" id="QEG36532.1"/>
    </source>
</evidence>
<dbReference type="Proteomes" id="UP000323917">
    <property type="component" value="Chromosome"/>
</dbReference>
<dbReference type="InterPro" id="IPR025424">
    <property type="entry name" value="YrhK_domain"/>
</dbReference>
<dbReference type="EMBL" id="CP042913">
    <property type="protein sequence ID" value="QEG36532.1"/>
    <property type="molecule type" value="Genomic_DNA"/>
</dbReference>
<dbReference type="OrthoDB" id="2135402at2"/>
<evidence type="ECO:0000256" key="1">
    <source>
        <dbReference type="SAM" id="Phobius"/>
    </source>
</evidence>
<evidence type="ECO:0000313" key="4">
    <source>
        <dbReference type="Proteomes" id="UP000323917"/>
    </source>
</evidence>
<keyword evidence="1" id="KW-0472">Membrane</keyword>
<sequence length="68" mass="8015">MKRFIRRFFDRYRWFFVAEGVFGNFLFFLGSVLFLWPGTTHFGVWLFIAGSGLMFVSSCASALEEYTH</sequence>
<protein>
    <recommendedName>
        <fullName evidence="2">YrhK domain-containing protein</fullName>
    </recommendedName>
</protein>
<keyword evidence="4" id="KW-1185">Reference proteome</keyword>
<reference evidence="3 4" key="1">
    <citation type="submission" date="2019-08" db="EMBL/GenBank/DDBJ databases">
        <title>Deep-cultivation of Planctomycetes and their phenomic and genomic characterization uncovers novel biology.</title>
        <authorList>
            <person name="Wiegand S."/>
            <person name="Jogler M."/>
            <person name="Boedeker C."/>
            <person name="Pinto D."/>
            <person name="Vollmers J."/>
            <person name="Rivas-Marin E."/>
            <person name="Kohn T."/>
            <person name="Peeters S.H."/>
            <person name="Heuer A."/>
            <person name="Rast P."/>
            <person name="Oberbeckmann S."/>
            <person name="Bunk B."/>
            <person name="Jeske O."/>
            <person name="Meyerdierks A."/>
            <person name="Storesund J.E."/>
            <person name="Kallscheuer N."/>
            <person name="Luecker S."/>
            <person name="Lage O.M."/>
            <person name="Pohl T."/>
            <person name="Merkel B.J."/>
            <person name="Hornburger P."/>
            <person name="Mueller R.-W."/>
            <person name="Bruemmer F."/>
            <person name="Labrenz M."/>
            <person name="Spormann A.M."/>
            <person name="Op den Camp H."/>
            <person name="Overmann J."/>
            <person name="Amann R."/>
            <person name="Jetten M.S.M."/>
            <person name="Mascher T."/>
            <person name="Medema M.H."/>
            <person name="Devos D.P."/>
            <person name="Kaster A.-K."/>
            <person name="Ovreas L."/>
            <person name="Rohde M."/>
            <person name="Galperin M.Y."/>
            <person name="Jogler C."/>
        </authorList>
    </citation>
    <scope>NUCLEOTIDE SEQUENCE [LARGE SCALE GENOMIC DNA]</scope>
    <source>
        <strain evidence="3 4">Pr1d</strain>
    </source>
</reference>
<dbReference type="AlphaFoldDB" id="A0A5B9QG31"/>
<dbReference type="RefSeq" id="WP_148074865.1">
    <property type="nucleotide sequence ID" value="NZ_CP042913.1"/>
</dbReference>
<feature type="domain" description="YrhK" evidence="2">
    <location>
        <begin position="11"/>
        <end position="63"/>
    </location>
</feature>